<dbReference type="SUPFAM" id="SSF55785">
    <property type="entry name" value="PYP-like sensor domain (PAS domain)"/>
    <property type="match status" value="2"/>
</dbReference>
<dbReference type="PROSITE" id="PS50110">
    <property type="entry name" value="RESPONSE_REGULATORY"/>
    <property type="match status" value="1"/>
</dbReference>
<evidence type="ECO:0000259" key="10">
    <source>
        <dbReference type="PROSITE" id="PS50113"/>
    </source>
</evidence>
<dbReference type="InterPro" id="IPR035965">
    <property type="entry name" value="PAS-like_dom_sf"/>
</dbReference>
<feature type="domain" description="Response regulatory" evidence="8">
    <location>
        <begin position="565"/>
        <end position="681"/>
    </location>
</feature>
<dbReference type="OrthoDB" id="9770473at2"/>
<dbReference type="Pfam" id="PF02518">
    <property type="entry name" value="HATPase_c"/>
    <property type="match status" value="1"/>
</dbReference>
<dbReference type="InterPro" id="IPR036097">
    <property type="entry name" value="HisK_dim/P_sf"/>
</dbReference>
<dbReference type="InterPro" id="IPR013656">
    <property type="entry name" value="PAS_4"/>
</dbReference>
<dbReference type="Gene3D" id="2.10.70.100">
    <property type="match status" value="1"/>
</dbReference>
<evidence type="ECO:0000313" key="11">
    <source>
        <dbReference type="EMBL" id="OUM72629.1"/>
    </source>
</evidence>
<dbReference type="InterPro" id="IPR000700">
    <property type="entry name" value="PAS-assoc_C"/>
</dbReference>
<dbReference type="InterPro" id="IPR001789">
    <property type="entry name" value="Sig_transdc_resp-reg_receiver"/>
</dbReference>
<dbReference type="AlphaFoldDB" id="A0A1Y3NYG8"/>
<keyword evidence="4 11" id="KW-0418">Kinase</keyword>
<dbReference type="EMBL" id="LOHF01000015">
    <property type="protein sequence ID" value="OUM72629.1"/>
    <property type="molecule type" value="Genomic_DNA"/>
</dbReference>
<dbReference type="Pfam" id="PF08448">
    <property type="entry name" value="PAS_4"/>
    <property type="match status" value="1"/>
</dbReference>
<organism evidence="11 12">
    <name type="scientific">Pseudomonas caspiana</name>
    <dbReference type="NCBI Taxonomy" id="1451454"/>
    <lineage>
        <taxon>Bacteria</taxon>
        <taxon>Pseudomonadati</taxon>
        <taxon>Pseudomonadota</taxon>
        <taxon>Gammaproteobacteria</taxon>
        <taxon>Pseudomonadales</taxon>
        <taxon>Pseudomonadaceae</taxon>
        <taxon>Pseudomonas</taxon>
    </lineage>
</organism>
<feature type="domain" description="PAC" evidence="10">
    <location>
        <begin position="228"/>
        <end position="280"/>
    </location>
</feature>
<evidence type="ECO:0000256" key="2">
    <source>
        <dbReference type="ARBA" id="ARBA00012438"/>
    </source>
</evidence>
<dbReference type="SUPFAM" id="SSF47384">
    <property type="entry name" value="Homodimeric domain of signal transducing histidine kinase"/>
    <property type="match status" value="1"/>
</dbReference>
<accession>A0A1Y3NYG8</accession>
<dbReference type="SUPFAM" id="SSF52172">
    <property type="entry name" value="CheY-like"/>
    <property type="match status" value="1"/>
</dbReference>
<reference evidence="11 12" key="1">
    <citation type="journal article" date="2017" name="Syst. Appl. Microbiol.">
        <title>Pseudomonas caspiana sp. nov., a citrus pathogen in the Pseudomonas syringae phylogenetic group.</title>
        <authorList>
            <person name="Busquets A."/>
            <person name="Gomila M."/>
            <person name="Beiki F."/>
            <person name="Mulet M."/>
            <person name="Rahimian H."/>
            <person name="Garcia-Valdes E."/>
            <person name="Lalucat J."/>
        </authorList>
    </citation>
    <scope>NUCLEOTIDE SEQUENCE [LARGE SCALE GENOMIC DNA]</scope>
    <source>
        <strain evidence="11 12">FBF102</strain>
    </source>
</reference>
<evidence type="ECO:0000256" key="6">
    <source>
        <dbReference type="SAM" id="Coils"/>
    </source>
</evidence>
<keyword evidence="6" id="KW-0175">Coiled coil</keyword>
<dbReference type="SMART" id="SM00387">
    <property type="entry name" value="HATPase_c"/>
    <property type="match status" value="1"/>
</dbReference>
<dbReference type="InterPro" id="IPR000014">
    <property type="entry name" value="PAS"/>
</dbReference>
<feature type="coiled-coil region" evidence="6">
    <location>
        <begin position="271"/>
        <end position="309"/>
    </location>
</feature>
<dbReference type="Gene3D" id="3.30.565.10">
    <property type="entry name" value="Histidine kinase-like ATPase, C-terminal domain"/>
    <property type="match status" value="1"/>
</dbReference>
<feature type="domain" description="PAC" evidence="10">
    <location>
        <begin position="101"/>
        <end position="153"/>
    </location>
</feature>
<name>A0A1Y3NYG8_9PSED</name>
<evidence type="ECO:0000313" key="12">
    <source>
        <dbReference type="Proteomes" id="UP000195440"/>
    </source>
</evidence>
<dbReference type="PANTHER" id="PTHR43065:SF42">
    <property type="entry name" value="TWO-COMPONENT SENSOR PPRA"/>
    <property type="match status" value="1"/>
</dbReference>
<evidence type="ECO:0000256" key="4">
    <source>
        <dbReference type="ARBA" id="ARBA00022777"/>
    </source>
</evidence>
<dbReference type="Proteomes" id="UP000195440">
    <property type="component" value="Unassembled WGS sequence"/>
</dbReference>
<dbReference type="Pfam" id="PF00072">
    <property type="entry name" value="Response_reg"/>
    <property type="match status" value="1"/>
</dbReference>
<dbReference type="EC" id="2.7.13.3" evidence="2"/>
<proteinExistence type="predicted"/>
<dbReference type="PROSITE" id="PS50113">
    <property type="entry name" value="PAC"/>
    <property type="match status" value="2"/>
</dbReference>
<dbReference type="InterPro" id="IPR003594">
    <property type="entry name" value="HATPase_dom"/>
</dbReference>
<dbReference type="Gene3D" id="1.10.287.130">
    <property type="match status" value="1"/>
</dbReference>
<dbReference type="PANTHER" id="PTHR43065">
    <property type="entry name" value="SENSOR HISTIDINE KINASE"/>
    <property type="match status" value="1"/>
</dbReference>
<evidence type="ECO:0000259" key="9">
    <source>
        <dbReference type="PROSITE" id="PS50112"/>
    </source>
</evidence>
<dbReference type="GO" id="GO:0000155">
    <property type="term" value="F:phosphorelay sensor kinase activity"/>
    <property type="evidence" value="ECO:0007669"/>
    <property type="project" value="InterPro"/>
</dbReference>
<dbReference type="InterPro" id="IPR004358">
    <property type="entry name" value="Sig_transdc_His_kin-like_C"/>
</dbReference>
<dbReference type="InterPro" id="IPR011006">
    <property type="entry name" value="CheY-like_superfamily"/>
</dbReference>
<dbReference type="PROSITE" id="PS50112">
    <property type="entry name" value="PAS"/>
    <property type="match status" value="1"/>
</dbReference>
<dbReference type="RefSeq" id="WP_087270321.1">
    <property type="nucleotide sequence ID" value="NZ_JBJGBV010000015.1"/>
</dbReference>
<evidence type="ECO:0000256" key="3">
    <source>
        <dbReference type="ARBA" id="ARBA00022553"/>
    </source>
</evidence>
<feature type="domain" description="Histidine kinase" evidence="7">
    <location>
        <begin position="318"/>
        <end position="542"/>
    </location>
</feature>
<dbReference type="CDD" id="cd00130">
    <property type="entry name" value="PAS"/>
    <property type="match status" value="2"/>
</dbReference>
<dbReference type="SMART" id="SM00091">
    <property type="entry name" value="PAS"/>
    <property type="match status" value="2"/>
</dbReference>
<keyword evidence="3 5" id="KW-0597">Phosphoprotein</keyword>
<dbReference type="SMART" id="SM00448">
    <property type="entry name" value="REC"/>
    <property type="match status" value="1"/>
</dbReference>
<dbReference type="Pfam" id="PF08447">
    <property type="entry name" value="PAS_3"/>
    <property type="match status" value="1"/>
</dbReference>
<dbReference type="Gene3D" id="3.40.50.2300">
    <property type="match status" value="1"/>
</dbReference>
<comment type="caution">
    <text evidence="11">The sequence shown here is derived from an EMBL/GenBank/DDBJ whole genome shotgun (WGS) entry which is preliminary data.</text>
</comment>
<dbReference type="NCBIfam" id="TIGR00229">
    <property type="entry name" value="sensory_box"/>
    <property type="match status" value="2"/>
</dbReference>
<dbReference type="InterPro" id="IPR013655">
    <property type="entry name" value="PAS_fold_3"/>
</dbReference>
<dbReference type="InterPro" id="IPR003661">
    <property type="entry name" value="HisK_dim/P_dom"/>
</dbReference>
<evidence type="ECO:0000256" key="1">
    <source>
        <dbReference type="ARBA" id="ARBA00000085"/>
    </source>
</evidence>
<dbReference type="SUPFAM" id="SSF55874">
    <property type="entry name" value="ATPase domain of HSP90 chaperone/DNA topoisomerase II/histidine kinase"/>
    <property type="match status" value="1"/>
</dbReference>
<dbReference type="PRINTS" id="PR00344">
    <property type="entry name" value="BCTRLSENSOR"/>
</dbReference>
<sequence>MSSDFKDEGPDNSGAIEFPAKDAAERLQLALDADAIIGTWVWHVQDNHVIGDDRYAATFGLTPQEAVEGLPLEKVTASIHPDDRARVESEIGLTLLRGGVFKCEYRVLHRDGTYRWLEAKGRVEFDQEGKPTRFLGVLLDIELRREAEAERDRITALLRTFTAAVPGVVYAKDRQGRMLVANRGTTELIGKPPEFYIGKTDLDYLEDKDQARVIMATDQRIMNGGVSEQVEEQVRLADGSAATWLSVKAPLFSDTGEVIGLIGSSIDVTARKKAEAAVQDLNLTLEQRIREAIIEREVAEEALRQSQKMEAVGQLTGGIAHDFNNLLAGISGSLELMQMRLGQGRVADVDRYLVVAQGAVQRAAALTHRLLAFSRRQTLAPIPTNVNTLIMGMEELIRRTVGPSVDIQVRADADLWTALIDPAQLENSLLNLCINARDAMPHGGRILIETRNECLDESHDLDPEVQAGEYLSIRVTDSGCGMTAEVAAKAFEPFFTTKPVGEGTGLGLSMIYGFARQSGGQIRIRSEVDQGTTVCLQLPRHAREIDPPEFPLPVSNAVLTGQGETVLVVDDESSVRMLVTEVLSSLGYVAIEAADSQAGLRILQSDVRIDLLVTDVGLPGGINGRQMADAGRQCRPGLPVLFITGYAETTVLDKCHLEPLTEVLTKPFALEALASRIKELIRAL</sequence>
<evidence type="ECO:0000259" key="7">
    <source>
        <dbReference type="PROSITE" id="PS50109"/>
    </source>
</evidence>
<dbReference type="InterPro" id="IPR036890">
    <property type="entry name" value="HATPase_C_sf"/>
</dbReference>
<dbReference type="SMART" id="SM00086">
    <property type="entry name" value="PAC"/>
    <property type="match status" value="2"/>
</dbReference>
<evidence type="ECO:0000259" key="8">
    <source>
        <dbReference type="PROSITE" id="PS50110"/>
    </source>
</evidence>
<dbReference type="PROSITE" id="PS50109">
    <property type="entry name" value="HIS_KIN"/>
    <property type="match status" value="1"/>
</dbReference>
<gene>
    <name evidence="11" type="ORF">AUC60_17560</name>
</gene>
<evidence type="ECO:0000256" key="5">
    <source>
        <dbReference type="PROSITE-ProRule" id="PRU00169"/>
    </source>
</evidence>
<dbReference type="Gene3D" id="3.30.450.20">
    <property type="entry name" value="PAS domain"/>
    <property type="match status" value="2"/>
</dbReference>
<protein>
    <recommendedName>
        <fullName evidence="2">histidine kinase</fullName>
        <ecNumber evidence="2">2.7.13.3</ecNumber>
    </recommendedName>
</protein>
<dbReference type="InterPro" id="IPR001610">
    <property type="entry name" value="PAC"/>
</dbReference>
<feature type="modified residue" description="4-aspartylphosphate" evidence="5">
    <location>
        <position position="615"/>
    </location>
</feature>
<keyword evidence="12" id="KW-1185">Reference proteome</keyword>
<dbReference type="CDD" id="cd00082">
    <property type="entry name" value="HisKA"/>
    <property type="match status" value="1"/>
</dbReference>
<comment type="catalytic activity">
    <reaction evidence="1">
        <text>ATP + protein L-histidine = ADP + protein N-phospho-L-histidine.</text>
        <dbReference type="EC" id="2.7.13.3"/>
    </reaction>
</comment>
<dbReference type="InterPro" id="IPR005467">
    <property type="entry name" value="His_kinase_dom"/>
</dbReference>
<dbReference type="Pfam" id="PF00512">
    <property type="entry name" value="HisKA"/>
    <property type="match status" value="1"/>
</dbReference>
<dbReference type="SMART" id="SM00388">
    <property type="entry name" value="HisKA"/>
    <property type="match status" value="1"/>
</dbReference>
<feature type="domain" description="PAS" evidence="9">
    <location>
        <begin position="150"/>
        <end position="225"/>
    </location>
</feature>
<keyword evidence="4 11" id="KW-0808">Transferase</keyword>